<dbReference type="Gene3D" id="3.40.190.80">
    <property type="match status" value="1"/>
</dbReference>
<dbReference type="Proteomes" id="UP000500791">
    <property type="component" value="Chromosome"/>
</dbReference>
<evidence type="ECO:0000313" key="9">
    <source>
        <dbReference type="Proteomes" id="UP000500791"/>
    </source>
</evidence>
<feature type="binding site" evidence="6">
    <location>
        <position position="224"/>
    </location>
    <ligand>
        <name>Mg(2+)</name>
        <dbReference type="ChEBI" id="CHEBI:18420"/>
        <label>1</label>
        <note>catalytic</note>
    </ligand>
</feature>
<dbReference type="Pfam" id="PF00459">
    <property type="entry name" value="Inositol_P"/>
    <property type="match status" value="1"/>
</dbReference>
<comment type="similarity">
    <text evidence="2">Belongs to the inositol monophosphatase superfamily.</text>
</comment>
<sequence>MTDSTTRTLDPELEAELREVAHALADAARSAILPYFRNRDLCADNKQPAGFDPVTDADRAAERAMRRVLSDLRPEDGIEGEEEGTTPSKSGLTWVLDPIDGTRAFLAGAATWGVLIAVNAGGPPLFGIVDQPYMDERFVGGFGRAELHRGGFVGPLSTRAARGLDEAILLTTFPEIGHPDERAAFDRVRDKVRLTRYGLDCYGYALLALGGVDLVIEAGLNSYDIQGPMAVVAAAGGIVTDWQGGPVHRGGQVIAAANAEVHAAAMRLLRG</sequence>
<reference evidence="8 9" key="1">
    <citation type="submission" date="2020-03" db="EMBL/GenBank/DDBJ databases">
        <title>Complete genome sequence of Monaibacterium sp. ALG8 with diverse plasmids.</title>
        <authorList>
            <person name="Sun C."/>
        </authorList>
    </citation>
    <scope>NUCLEOTIDE SEQUENCE [LARGE SCALE GENOMIC DNA]</scope>
    <source>
        <strain evidence="8 9">ALG8</strain>
    </source>
</reference>
<dbReference type="Gene3D" id="3.30.540.10">
    <property type="entry name" value="Fructose-1,6-Bisphosphatase, subunit A, domain 1"/>
    <property type="match status" value="1"/>
</dbReference>
<feature type="binding site" evidence="6">
    <location>
        <position position="99"/>
    </location>
    <ligand>
        <name>Mg(2+)</name>
        <dbReference type="ChEBI" id="CHEBI:18420"/>
        <label>1</label>
        <note>catalytic</note>
    </ligand>
</feature>
<evidence type="ECO:0000256" key="6">
    <source>
        <dbReference type="PIRSR" id="PIRSR600760-2"/>
    </source>
</evidence>
<comment type="cofactor">
    <cofactor evidence="1 6">
        <name>Mg(2+)</name>
        <dbReference type="ChEBI" id="CHEBI:18420"/>
    </cofactor>
</comment>
<dbReference type="InterPro" id="IPR051090">
    <property type="entry name" value="Inositol_monoP_superfamily"/>
</dbReference>
<dbReference type="PANTHER" id="PTHR43200:SF6">
    <property type="entry name" value="3'(2'),5'-BISPHOSPHATE NUCLEOTIDASE"/>
    <property type="match status" value="1"/>
</dbReference>
<dbReference type="GO" id="GO:0000105">
    <property type="term" value="P:L-histidine biosynthetic process"/>
    <property type="evidence" value="ECO:0007669"/>
    <property type="project" value="TreeGrafter"/>
</dbReference>
<dbReference type="RefSeq" id="WP_166190746.1">
    <property type="nucleotide sequence ID" value="NZ_CP049811.1"/>
</dbReference>
<gene>
    <name evidence="8" type="ORF">G8E03_08770</name>
</gene>
<name>A0A6G7VLV0_9RHOB</name>
<feature type="binding site" evidence="6">
    <location>
        <position position="81"/>
    </location>
    <ligand>
        <name>Mg(2+)</name>
        <dbReference type="ChEBI" id="CHEBI:18420"/>
        <label>1</label>
        <note>catalytic</note>
    </ligand>
</feature>
<dbReference type="InterPro" id="IPR000760">
    <property type="entry name" value="Inositol_monophosphatase-like"/>
</dbReference>
<dbReference type="GO" id="GO:0016791">
    <property type="term" value="F:phosphatase activity"/>
    <property type="evidence" value="ECO:0007669"/>
    <property type="project" value="UniProtKB-ARBA"/>
</dbReference>
<organism evidence="8 9">
    <name type="scientific">Pontivivens nitratireducens</name>
    <dbReference type="NCBI Taxonomy" id="2758038"/>
    <lineage>
        <taxon>Bacteria</taxon>
        <taxon>Pseudomonadati</taxon>
        <taxon>Pseudomonadota</taxon>
        <taxon>Alphaproteobacteria</taxon>
        <taxon>Rhodobacterales</taxon>
        <taxon>Paracoccaceae</taxon>
        <taxon>Pontivivens</taxon>
    </lineage>
</organism>
<evidence type="ECO:0000256" key="2">
    <source>
        <dbReference type="ARBA" id="ARBA00009759"/>
    </source>
</evidence>
<accession>A0A6G7VLV0</accession>
<protein>
    <submittedName>
        <fullName evidence="8">Histidinol-phosphatase</fullName>
    </submittedName>
</protein>
<dbReference type="PRINTS" id="PR00377">
    <property type="entry name" value="IMPHPHTASES"/>
</dbReference>
<feature type="binding site" evidence="6">
    <location>
        <position position="97"/>
    </location>
    <ligand>
        <name>Mg(2+)</name>
        <dbReference type="ChEBI" id="CHEBI:18420"/>
        <label>1</label>
        <note>catalytic</note>
    </ligand>
</feature>
<dbReference type="PANTHER" id="PTHR43200">
    <property type="entry name" value="PHOSPHATASE"/>
    <property type="match status" value="1"/>
</dbReference>
<feature type="region of interest" description="Disordered" evidence="7">
    <location>
        <begin position="72"/>
        <end position="91"/>
    </location>
</feature>
<evidence type="ECO:0000313" key="8">
    <source>
        <dbReference type="EMBL" id="QIK40846.1"/>
    </source>
</evidence>
<dbReference type="GO" id="GO:0046872">
    <property type="term" value="F:metal ion binding"/>
    <property type="evidence" value="ECO:0007669"/>
    <property type="project" value="UniProtKB-KW"/>
</dbReference>
<keyword evidence="5 6" id="KW-0460">Magnesium</keyword>
<dbReference type="AlphaFoldDB" id="A0A6G7VLV0"/>
<evidence type="ECO:0000256" key="7">
    <source>
        <dbReference type="SAM" id="MobiDB-lite"/>
    </source>
</evidence>
<evidence type="ECO:0000256" key="4">
    <source>
        <dbReference type="ARBA" id="ARBA00022801"/>
    </source>
</evidence>
<evidence type="ECO:0000256" key="5">
    <source>
        <dbReference type="ARBA" id="ARBA00022842"/>
    </source>
</evidence>
<proteinExistence type="inferred from homology"/>
<evidence type="ECO:0000256" key="3">
    <source>
        <dbReference type="ARBA" id="ARBA00022723"/>
    </source>
</evidence>
<keyword evidence="3 6" id="KW-0479">Metal-binding</keyword>
<keyword evidence="4" id="KW-0378">Hydrolase</keyword>
<feature type="binding site" evidence="6">
    <location>
        <position position="100"/>
    </location>
    <ligand>
        <name>Mg(2+)</name>
        <dbReference type="ChEBI" id="CHEBI:18420"/>
        <label>1</label>
        <note>catalytic</note>
    </ligand>
</feature>
<keyword evidence="9" id="KW-1185">Reference proteome</keyword>
<evidence type="ECO:0000256" key="1">
    <source>
        <dbReference type="ARBA" id="ARBA00001946"/>
    </source>
</evidence>
<dbReference type="SUPFAM" id="SSF56655">
    <property type="entry name" value="Carbohydrate phosphatase"/>
    <property type="match status" value="1"/>
</dbReference>
<dbReference type="KEGG" id="mon:G8E03_08770"/>
<dbReference type="EMBL" id="CP049811">
    <property type="protein sequence ID" value="QIK40846.1"/>
    <property type="molecule type" value="Genomic_DNA"/>
</dbReference>